<proteinExistence type="predicted"/>
<reference evidence="1 2" key="2">
    <citation type="journal article" date="2022" name="Mol. Ecol. Resour.">
        <title>The genomes of chicory, endive, great burdock and yacon provide insights into Asteraceae paleo-polyploidization history and plant inulin production.</title>
        <authorList>
            <person name="Fan W."/>
            <person name="Wang S."/>
            <person name="Wang H."/>
            <person name="Wang A."/>
            <person name="Jiang F."/>
            <person name="Liu H."/>
            <person name="Zhao H."/>
            <person name="Xu D."/>
            <person name="Zhang Y."/>
        </authorList>
    </citation>
    <scope>NUCLEOTIDE SEQUENCE [LARGE SCALE GENOMIC DNA]</scope>
    <source>
        <strain evidence="2">cv. Yunnan</strain>
        <tissue evidence="1">Leaves</tissue>
    </source>
</reference>
<comment type="caution">
    <text evidence="1">The sequence shown here is derived from an EMBL/GenBank/DDBJ whole genome shotgun (WGS) entry which is preliminary data.</text>
</comment>
<name>A0ACB8YQ08_9ASTR</name>
<accession>A0ACB8YQ08</accession>
<reference evidence="2" key="1">
    <citation type="journal article" date="2022" name="Mol. Ecol. Resour.">
        <title>The genomes of chicory, endive, great burdock and yacon provide insights into Asteraceae palaeo-polyploidization history and plant inulin production.</title>
        <authorList>
            <person name="Fan W."/>
            <person name="Wang S."/>
            <person name="Wang H."/>
            <person name="Wang A."/>
            <person name="Jiang F."/>
            <person name="Liu H."/>
            <person name="Zhao H."/>
            <person name="Xu D."/>
            <person name="Zhang Y."/>
        </authorList>
    </citation>
    <scope>NUCLEOTIDE SEQUENCE [LARGE SCALE GENOMIC DNA]</scope>
    <source>
        <strain evidence="2">cv. Yunnan</strain>
    </source>
</reference>
<sequence length="98" mass="10967">MKSAWKNAVVFSGGGPTTPGRRRRRIKISSLDHEETQDSEFRIKEKKIDEAPKNVRGCTIFIFSDLGCETCNGQSCITNIPQAVILASSVWILQITRQ</sequence>
<protein>
    <submittedName>
        <fullName evidence="1">Uncharacterized protein</fullName>
    </submittedName>
</protein>
<evidence type="ECO:0000313" key="2">
    <source>
        <dbReference type="Proteomes" id="UP001056120"/>
    </source>
</evidence>
<keyword evidence="2" id="KW-1185">Reference proteome</keyword>
<dbReference type="EMBL" id="CM042044">
    <property type="protein sequence ID" value="KAI3687024.1"/>
    <property type="molecule type" value="Genomic_DNA"/>
</dbReference>
<gene>
    <name evidence="1" type="ORF">L1987_80714</name>
</gene>
<evidence type="ECO:0000313" key="1">
    <source>
        <dbReference type="EMBL" id="KAI3687024.1"/>
    </source>
</evidence>
<organism evidence="1 2">
    <name type="scientific">Smallanthus sonchifolius</name>
    <dbReference type="NCBI Taxonomy" id="185202"/>
    <lineage>
        <taxon>Eukaryota</taxon>
        <taxon>Viridiplantae</taxon>
        <taxon>Streptophyta</taxon>
        <taxon>Embryophyta</taxon>
        <taxon>Tracheophyta</taxon>
        <taxon>Spermatophyta</taxon>
        <taxon>Magnoliopsida</taxon>
        <taxon>eudicotyledons</taxon>
        <taxon>Gunneridae</taxon>
        <taxon>Pentapetalae</taxon>
        <taxon>asterids</taxon>
        <taxon>campanulids</taxon>
        <taxon>Asterales</taxon>
        <taxon>Asteraceae</taxon>
        <taxon>Asteroideae</taxon>
        <taxon>Heliantheae alliance</taxon>
        <taxon>Millerieae</taxon>
        <taxon>Smallanthus</taxon>
    </lineage>
</organism>
<dbReference type="Proteomes" id="UP001056120">
    <property type="component" value="Linkage Group LG27"/>
</dbReference>